<keyword evidence="3" id="KW-1185">Reference proteome</keyword>
<evidence type="ECO:0000313" key="3">
    <source>
        <dbReference type="Proteomes" id="UP000027265"/>
    </source>
</evidence>
<proteinExistence type="predicted"/>
<evidence type="ECO:0000313" key="2">
    <source>
        <dbReference type="EMBL" id="KDQ58148.1"/>
    </source>
</evidence>
<feature type="transmembrane region" description="Helical" evidence="1">
    <location>
        <begin position="53"/>
        <end position="72"/>
    </location>
</feature>
<keyword evidence="1" id="KW-0812">Transmembrane</keyword>
<protein>
    <submittedName>
        <fullName evidence="2">Uncharacterized protein</fullName>
    </submittedName>
</protein>
<name>A0A067PTK4_9AGAM</name>
<accession>A0A067PTK4</accession>
<dbReference type="HOGENOM" id="CLU_1722637_0_0_1"/>
<keyword evidence="1" id="KW-0472">Membrane</keyword>
<feature type="transmembrane region" description="Helical" evidence="1">
    <location>
        <begin position="78"/>
        <end position="94"/>
    </location>
</feature>
<dbReference type="AlphaFoldDB" id="A0A067PTK4"/>
<dbReference type="Proteomes" id="UP000027265">
    <property type="component" value="Unassembled WGS sequence"/>
</dbReference>
<dbReference type="InParanoid" id="A0A067PTK4"/>
<dbReference type="OrthoDB" id="5427664at2759"/>
<feature type="transmembrane region" description="Helical" evidence="1">
    <location>
        <begin position="22"/>
        <end position="41"/>
    </location>
</feature>
<feature type="transmembrane region" description="Helical" evidence="1">
    <location>
        <begin position="106"/>
        <end position="126"/>
    </location>
</feature>
<keyword evidence="1" id="KW-1133">Transmembrane helix</keyword>
<organism evidence="2 3">
    <name type="scientific">Jaapia argillacea MUCL 33604</name>
    <dbReference type="NCBI Taxonomy" id="933084"/>
    <lineage>
        <taxon>Eukaryota</taxon>
        <taxon>Fungi</taxon>
        <taxon>Dikarya</taxon>
        <taxon>Basidiomycota</taxon>
        <taxon>Agaricomycotina</taxon>
        <taxon>Agaricomycetes</taxon>
        <taxon>Agaricomycetidae</taxon>
        <taxon>Jaapiales</taxon>
        <taxon>Jaapiaceae</taxon>
        <taxon>Jaapia</taxon>
    </lineage>
</organism>
<gene>
    <name evidence="2" type="ORF">JAAARDRAFT_34960</name>
</gene>
<sequence>MTDSEVHTGCPTSRGPPINTDIGGVRISFYLQALFLGLLSVRSDSQDQIADSLHTLLATNTATTFIGLLLGLKAQPEIMLYLLSLPWVTTLLSLSAHQRIQGNTRLLQLFSLAQSFIFFTFAFALLSHADTFGSSPECNHHAPLSCSDYLQP</sequence>
<evidence type="ECO:0000256" key="1">
    <source>
        <dbReference type="SAM" id="Phobius"/>
    </source>
</evidence>
<reference evidence="3" key="1">
    <citation type="journal article" date="2014" name="Proc. Natl. Acad. Sci. U.S.A.">
        <title>Extensive sampling of basidiomycete genomes demonstrates inadequacy of the white-rot/brown-rot paradigm for wood decay fungi.</title>
        <authorList>
            <person name="Riley R."/>
            <person name="Salamov A.A."/>
            <person name="Brown D.W."/>
            <person name="Nagy L.G."/>
            <person name="Floudas D."/>
            <person name="Held B.W."/>
            <person name="Levasseur A."/>
            <person name="Lombard V."/>
            <person name="Morin E."/>
            <person name="Otillar R."/>
            <person name="Lindquist E.A."/>
            <person name="Sun H."/>
            <person name="LaButti K.M."/>
            <person name="Schmutz J."/>
            <person name="Jabbour D."/>
            <person name="Luo H."/>
            <person name="Baker S.E."/>
            <person name="Pisabarro A.G."/>
            <person name="Walton J.D."/>
            <person name="Blanchette R.A."/>
            <person name="Henrissat B."/>
            <person name="Martin F."/>
            <person name="Cullen D."/>
            <person name="Hibbett D.S."/>
            <person name="Grigoriev I.V."/>
        </authorList>
    </citation>
    <scope>NUCLEOTIDE SEQUENCE [LARGE SCALE GENOMIC DNA]</scope>
    <source>
        <strain evidence="3">MUCL 33604</strain>
    </source>
</reference>
<dbReference type="EMBL" id="KL197718">
    <property type="protein sequence ID" value="KDQ58148.1"/>
    <property type="molecule type" value="Genomic_DNA"/>
</dbReference>